<evidence type="ECO:0000256" key="14">
    <source>
        <dbReference type="SAM" id="Phobius"/>
    </source>
</evidence>
<dbReference type="InterPro" id="IPR027430">
    <property type="entry name" value="Retinal_BS"/>
</dbReference>
<evidence type="ECO:0000256" key="4">
    <source>
        <dbReference type="ARBA" id="ARBA00022606"/>
    </source>
</evidence>
<comment type="similarity">
    <text evidence="2">Belongs to the G-protein coupled receptor 1 family.</text>
</comment>
<dbReference type="AlphaFoldDB" id="A0AAV4UYN9"/>
<comment type="caution">
    <text evidence="16">The sequence shown here is derived from an EMBL/GenBank/DDBJ whole genome shotgun (WGS) entry which is preliminary data.</text>
</comment>
<keyword evidence="13" id="KW-0844">Vision</keyword>
<protein>
    <submittedName>
        <fullName evidence="16">Ocellar opsin</fullName>
    </submittedName>
</protein>
<keyword evidence="8" id="KW-0157">Chromophore</keyword>
<dbReference type="PRINTS" id="PR00237">
    <property type="entry name" value="GPCRRHODOPSN"/>
</dbReference>
<feature type="transmembrane region" description="Helical" evidence="14">
    <location>
        <begin position="146"/>
        <end position="170"/>
    </location>
</feature>
<evidence type="ECO:0000256" key="10">
    <source>
        <dbReference type="ARBA" id="ARBA00023136"/>
    </source>
</evidence>
<evidence type="ECO:0000313" key="17">
    <source>
        <dbReference type="Proteomes" id="UP001054837"/>
    </source>
</evidence>
<feature type="domain" description="G-protein coupled receptors family 1 profile" evidence="15">
    <location>
        <begin position="68"/>
        <end position="199"/>
    </location>
</feature>
<evidence type="ECO:0000256" key="11">
    <source>
        <dbReference type="ARBA" id="ARBA00023170"/>
    </source>
</evidence>
<keyword evidence="7 14" id="KW-1133">Transmembrane helix</keyword>
<comment type="subcellular location">
    <subcellularLocation>
        <location evidence="1">Membrane</location>
        <topology evidence="1">Multi-pass membrane protein</topology>
    </subcellularLocation>
</comment>
<keyword evidence="11" id="KW-0675">Receptor</keyword>
<dbReference type="GO" id="GO:0007602">
    <property type="term" value="P:phototransduction"/>
    <property type="evidence" value="ECO:0007669"/>
    <property type="project" value="UniProtKB-KW"/>
</dbReference>
<feature type="transmembrane region" description="Helical" evidence="14">
    <location>
        <begin position="21"/>
        <end position="41"/>
    </location>
</feature>
<dbReference type="GO" id="GO:0007601">
    <property type="term" value="P:visual perception"/>
    <property type="evidence" value="ECO:0007669"/>
    <property type="project" value="UniProtKB-KW"/>
</dbReference>
<keyword evidence="10 14" id="KW-0472">Membrane</keyword>
<evidence type="ECO:0000256" key="7">
    <source>
        <dbReference type="ARBA" id="ARBA00022989"/>
    </source>
</evidence>
<feature type="transmembrane region" description="Helical" evidence="14">
    <location>
        <begin position="83"/>
        <end position="107"/>
    </location>
</feature>
<dbReference type="PROSITE" id="PS00238">
    <property type="entry name" value="OPSIN"/>
    <property type="match status" value="1"/>
</dbReference>
<organism evidence="16 17">
    <name type="scientific">Caerostris darwini</name>
    <dbReference type="NCBI Taxonomy" id="1538125"/>
    <lineage>
        <taxon>Eukaryota</taxon>
        <taxon>Metazoa</taxon>
        <taxon>Ecdysozoa</taxon>
        <taxon>Arthropoda</taxon>
        <taxon>Chelicerata</taxon>
        <taxon>Arachnida</taxon>
        <taxon>Araneae</taxon>
        <taxon>Araneomorphae</taxon>
        <taxon>Entelegynae</taxon>
        <taxon>Araneoidea</taxon>
        <taxon>Araneidae</taxon>
        <taxon>Caerostris</taxon>
    </lineage>
</organism>
<dbReference type="GO" id="GO:0004930">
    <property type="term" value="F:G protein-coupled receptor activity"/>
    <property type="evidence" value="ECO:0007669"/>
    <property type="project" value="UniProtKB-KW"/>
</dbReference>
<evidence type="ECO:0000256" key="3">
    <source>
        <dbReference type="ARBA" id="ARBA00022543"/>
    </source>
</evidence>
<dbReference type="SUPFAM" id="SSF81321">
    <property type="entry name" value="Family A G protein-coupled receptor-like"/>
    <property type="match status" value="1"/>
</dbReference>
<dbReference type="Pfam" id="PF00001">
    <property type="entry name" value="7tm_1"/>
    <property type="match status" value="1"/>
</dbReference>
<dbReference type="Proteomes" id="UP001054837">
    <property type="component" value="Unassembled WGS sequence"/>
</dbReference>
<keyword evidence="5 14" id="KW-0812">Transmembrane</keyword>
<keyword evidence="3" id="KW-0600">Photoreceptor protein</keyword>
<evidence type="ECO:0000313" key="16">
    <source>
        <dbReference type="EMBL" id="GIY62569.1"/>
    </source>
</evidence>
<keyword evidence="9" id="KW-0297">G-protein coupled receptor</keyword>
<dbReference type="InterPro" id="IPR050125">
    <property type="entry name" value="GPCR_opsins"/>
</dbReference>
<evidence type="ECO:0000256" key="9">
    <source>
        <dbReference type="ARBA" id="ARBA00023040"/>
    </source>
</evidence>
<keyword evidence="12" id="KW-0807">Transducer</keyword>
<evidence type="ECO:0000256" key="2">
    <source>
        <dbReference type="ARBA" id="ARBA00010663"/>
    </source>
</evidence>
<sequence>MIVSEKKSLDRDCVRATHLKSVFLRFYLIFLSFILHCTQMREQLSMKILLKCSNPLNQYVPEGSMTGCTVDYISTDVLCVSYLIAYTIAVYMIPLFIMIYCYTFIVMKVASHEKTLREQAKKMNIASLRANQDTHKTSAEFKLAKVALMTVILWFIAWTPYLLLALGGILTDRKYITPLTTIWGSVFAKASACYNPIVYGISHPKYKLAFHQKFKCSTCKPDSGNKCEASTIASDLDKTTSA</sequence>
<feature type="transmembrane region" description="Helical" evidence="14">
    <location>
        <begin position="182"/>
        <end position="201"/>
    </location>
</feature>
<keyword evidence="17" id="KW-1185">Reference proteome</keyword>
<evidence type="ECO:0000256" key="1">
    <source>
        <dbReference type="ARBA" id="ARBA00004141"/>
    </source>
</evidence>
<dbReference type="PANTHER" id="PTHR24240">
    <property type="entry name" value="OPSIN"/>
    <property type="match status" value="1"/>
</dbReference>
<name>A0AAV4UYN9_9ARAC</name>
<gene>
    <name evidence="16" type="ORF">CDAR_596221</name>
</gene>
<keyword evidence="6" id="KW-0681">Retinal protein</keyword>
<dbReference type="InterPro" id="IPR000276">
    <property type="entry name" value="GPCR_Rhodpsn"/>
</dbReference>
<evidence type="ECO:0000256" key="5">
    <source>
        <dbReference type="ARBA" id="ARBA00022692"/>
    </source>
</evidence>
<dbReference type="PROSITE" id="PS50262">
    <property type="entry name" value="G_PROTEIN_RECEP_F1_2"/>
    <property type="match status" value="1"/>
</dbReference>
<proteinExistence type="inferred from homology"/>
<evidence type="ECO:0000256" key="12">
    <source>
        <dbReference type="ARBA" id="ARBA00023224"/>
    </source>
</evidence>
<evidence type="ECO:0000256" key="6">
    <source>
        <dbReference type="ARBA" id="ARBA00022925"/>
    </source>
</evidence>
<dbReference type="InterPro" id="IPR017452">
    <property type="entry name" value="GPCR_Rhodpsn_7TM"/>
</dbReference>
<dbReference type="GO" id="GO:0016020">
    <property type="term" value="C:membrane"/>
    <property type="evidence" value="ECO:0007669"/>
    <property type="project" value="UniProtKB-SubCell"/>
</dbReference>
<evidence type="ECO:0000259" key="15">
    <source>
        <dbReference type="PROSITE" id="PS50262"/>
    </source>
</evidence>
<dbReference type="EMBL" id="BPLQ01012105">
    <property type="protein sequence ID" value="GIY62569.1"/>
    <property type="molecule type" value="Genomic_DNA"/>
</dbReference>
<accession>A0AAV4UYN9</accession>
<evidence type="ECO:0000256" key="8">
    <source>
        <dbReference type="ARBA" id="ARBA00022991"/>
    </source>
</evidence>
<dbReference type="Gene3D" id="1.20.1070.10">
    <property type="entry name" value="Rhodopsin 7-helix transmembrane proteins"/>
    <property type="match status" value="1"/>
</dbReference>
<reference evidence="16 17" key="1">
    <citation type="submission" date="2021-06" db="EMBL/GenBank/DDBJ databases">
        <title>Caerostris darwini draft genome.</title>
        <authorList>
            <person name="Kono N."/>
            <person name="Arakawa K."/>
        </authorList>
    </citation>
    <scope>NUCLEOTIDE SEQUENCE [LARGE SCALE GENOMIC DNA]</scope>
</reference>
<dbReference type="GO" id="GO:0009881">
    <property type="term" value="F:photoreceptor activity"/>
    <property type="evidence" value="ECO:0007669"/>
    <property type="project" value="UniProtKB-KW"/>
</dbReference>
<evidence type="ECO:0000256" key="13">
    <source>
        <dbReference type="ARBA" id="ARBA00023305"/>
    </source>
</evidence>
<keyword evidence="4" id="KW-0716">Sensory transduction</keyword>